<proteinExistence type="predicted"/>
<protein>
    <submittedName>
        <fullName evidence="2">Uncharacterized protein</fullName>
    </submittedName>
</protein>
<dbReference type="AlphaFoldDB" id="A0AAD7JLJ1"/>
<reference evidence="2" key="1">
    <citation type="submission" date="2023-03" db="EMBL/GenBank/DDBJ databases">
        <title>Massive genome expansion in bonnet fungi (Mycena s.s.) driven by repeated elements and novel gene families across ecological guilds.</title>
        <authorList>
            <consortium name="Lawrence Berkeley National Laboratory"/>
            <person name="Harder C.B."/>
            <person name="Miyauchi S."/>
            <person name="Viragh M."/>
            <person name="Kuo A."/>
            <person name="Thoen E."/>
            <person name="Andreopoulos B."/>
            <person name="Lu D."/>
            <person name="Skrede I."/>
            <person name="Drula E."/>
            <person name="Henrissat B."/>
            <person name="Morin E."/>
            <person name="Kohler A."/>
            <person name="Barry K."/>
            <person name="LaButti K."/>
            <person name="Morin E."/>
            <person name="Salamov A."/>
            <person name="Lipzen A."/>
            <person name="Mereny Z."/>
            <person name="Hegedus B."/>
            <person name="Baldrian P."/>
            <person name="Stursova M."/>
            <person name="Weitz H."/>
            <person name="Taylor A."/>
            <person name="Grigoriev I.V."/>
            <person name="Nagy L.G."/>
            <person name="Martin F."/>
            <person name="Kauserud H."/>
        </authorList>
    </citation>
    <scope>NUCLEOTIDE SEQUENCE</scope>
    <source>
        <strain evidence="2">CBHHK188m</strain>
    </source>
</reference>
<feature type="compositionally biased region" description="Basic and acidic residues" evidence="1">
    <location>
        <begin position="1"/>
        <end position="18"/>
    </location>
</feature>
<evidence type="ECO:0000313" key="2">
    <source>
        <dbReference type="EMBL" id="KAJ7767402.1"/>
    </source>
</evidence>
<comment type="caution">
    <text evidence="2">The sequence shown here is derived from an EMBL/GenBank/DDBJ whole genome shotgun (WGS) entry which is preliminary data.</text>
</comment>
<gene>
    <name evidence="2" type="ORF">DFH07DRAFT_954904</name>
</gene>
<feature type="region of interest" description="Disordered" evidence="1">
    <location>
        <begin position="1"/>
        <end position="21"/>
    </location>
</feature>
<organism evidence="2 3">
    <name type="scientific">Mycena maculata</name>
    <dbReference type="NCBI Taxonomy" id="230809"/>
    <lineage>
        <taxon>Eukaryota</taxon>
        <taxon>Fungi</taxon>
        <taxon>Dikarya</taxon>
        <taxon>Basidiomycota</taxon>
        <taxon>Agaricomycotina</taxon>
        <taxon>Agaricomycetes</taxon>
        <taxon>Agaricomycetidae</taxon>
        <taxon>Agaricales</taxon>
        <taxon>Marasmiineae</taxon>
        <taxon>Mycenaceae</taxon>
        <taxon>Mycena</taxon>
    </lineage>
</organism>
<name>A0AAD7JLJ1_9AGAR</name>
<dbReference type="EMBL" id="JARJLG010000030">
    <property type="protein sequence ID" value="KAJ7767402.1"/>
    <property type="molecule type" value="Genomic_DNA"/>
</dbReference>
<evidence type="ECO:0000256" key="1">
    <source>
        <dbReference type="SAM" id="MobiDB-lite"/>
    </source>
</evidence>
<evidence type="ECO:0000313" key="3">
    <source>
        <dbReference type="Proteomes" id="UP001215280"/>
    </source>
</evidence>
<keyword evidence="3" id="KW-1185">Reference proteome</keyword>
<sequence length="313" mass="35192">MHTLNVEHAEPPELDLPHREHRRPRRIVSTLTPSLLTESDYFDLSRMYKVSLVFPCTTLGSRFLLYYEGRYSTPFPARTHGFFYFGPQPGLPPLAASLRFRCTPTAHPSSFAAGHDLLRTDGLPWQRVVAQAVVAASPVLREQLVHEGHLTEDALEKWRTRLGWVKGRKARVVCSNLLFALHQPFPIDFGCSIAPAIVGEDRIYPMIVPQIFADQSEGRRRHPFQGSAVAHFERAPTAPHILHLRIVRLLSPVAPSGTQESRLVPPRAGALLAVRYQGRRFKGRLSEEGKPWAVDLRKDSQTAEALRVLVGGR</sequence>
<dbReference type="Proteomes" id="UP001215280">
    <property type="component" value="Unassembled WGS sequence"/>
</dbReference>
<accession>A0AAD7JLJ1</accession>